<feature type="region of interest" description="Disordered" evidence="3">
    <location>
        <begin position="1"/>
        <end position="40"/>
    </location>
</feature>
<feature type="compositionally biased region" description="Pro residues" evidence="3">
    <location>
        <begin position="415"/>
        <end position="436"/>
    </location>
</feature>
<dbReference type="Proteomes" id="UP000759131">
    <property type="component" value="Unassembled WGS sequence"/>
</dbReference>
<evidence type="ECO:0000259" key="4">
    <source>
        <dbReference type="PROSITE" id="PS51957"/>
    </source>
</evidence>
<dbReference type="PROSITE" id="PS51957">
    <property type="entry name" value="LID"/>
    <property type="match status" value="1"/>
</dbReference>
<feature type="region of interest" description="Disordered" evidence="3">
    <location>
        <begin position="384"/>
        <end position="474"/>
    </location>
</feature>
<sequence>MRPMFTSQPMCSYGGHSPQTPLPSSEPLYPNPSLMSHPHPHPPLITHPPHTPHTPYGQPDYRVYEINKRLQQRSELFVNQESDNLWWDAFATEFFEDDATLTLTFCLEDGPKRYTIGRTLIPRYFRSIFEGGVTELSFNLKRPKESFHQSSLTLDCDQCSVVTHHGKHYNKPMGPYPPPPNDPIKEQLAKDNSVVVCTEGRLILEFTFDDLMRIKSWHFATRHHQELIPRGIVAMQAQQDPTILEQMSKNITRQGLTNSTLNYLRLCVILEPMQELMSRHKAYSLTPRDCLKTTLFQKWQRMVAPPEASRPPSKRRKRKSSTNNGTTGGAGKKKNNAANMSPGPPNFTLASQVCDVMVVGEPSLMGGEFGDEDERLITRLENNQYDPSASNAANGLEDNDEFASMGAPGGGPSGNGPPPGWPNGPNAGPPGGPNSGPPLSERSSVGGGGGNNGHTPHGPGSQDDNKKQSPNISQ</sequence>
<dbReference type="Gene3D" id="2.10.110.10">
    <property type="entry name" value="Cysteine Rich Protein"/>
    <property type="match status" value="1"/>
</dbReference>
<dbReference type="Pfam" id="PF01803">
    <property type="entry name" value="LIM_bind"/>
    <property type="match status" value="1"/>
</dbReference>
<evidence type="ECO:0000256" key="3">
    <source>
        <dbReference type="SAM" id="MobiDB-lite"/>
    </source>
</evidence>
<dbReference type="AlphaFoldDB" id="A0A7R9KEL7"/>
<dbReference type="Pfam" id="PF17916">
    <property type="entry name" value="LID"/>
    <property type="match status" value="1"/>
</dbReference>
<dbReference type="EMBL" id="OC855226">
    <property type="protein sequence ID" value="CAD7621540.1"/>
    <property type="molecule type" value="Genomic_DNA"/>
</dbReference>
<dbReference type="EMBL" id="CAJPIZ010000651">
    <property type="protein sequence ID" value="CAG2101970.1"/>
    <property type="molecule type" value="Genomic_DNA"/>
</dbReference>
<protein>
    <recommendedName>
        <fullName evidence="4">LIM interaction domain-containing protein</fullName>
    </recommendedName>
</protein>
<accession>A0A7R9KEL7</accession>
<dbReference type="PANTHER" id="PTHR10378">
    <property type="entry name" value="LIM DOMAIN-BINDING PROTEIN"/>
    <property type="match status" value="1"/>
</dbReference>
<evidence type="ECO:0000313" key="6">
    <source>
        <dbReference type="Proteomes" id="UP000759131"/>
    </source>
</evidence>
<dbReference type="GO" id="GO:0030274">
    <property type="term" value="F:LIM domain binding"/>
    <property type="evidence" value="ECO:0007669"/>
    <property type="project" value="UniProtKB-UniRule"/>
</dbReference>
<feature type="compositionally biased region" description="Polar residues" evidence="3">
    <location>
        <begin position="384"/>
        <end position="393"/>
    </location>
</feature>
<dbReference type="InterPro" id="IPR041363">
    <property type="entry name" value="LID"/>
</dbReference>
<proteinExistence type="inferred from homology"/>
<evidence type="ECO:0000256" key="1">
    <source>
        <dbReference type="ARBA" id="ARBA00006928"/>
    </source>
</evidence>
<gene>
    <name evidence="5" type="ORF">OSB1V03_LOCUS2011</name>
</gene>
<dbReference type="OrthoDB" id="774557at2759"/>
<name>A0A7R9KEL7_9ACAR</name>
<feature type="domain" description="LIM interaction" evidence="4">
    <location>
        <begin position="355"/>
        <end position="394"/>
    </location>
</feature>
<reference evidence="5" key="1">
    <citation type="submission" date="2020-11" db="EMBL/GenBank/DDBJ databases">
        <authorList>
            <person name="Tran Van P."/>
        </authorList>
    </citation>
    <scope>NUCLEOTIDE SEQUENCE</scope>
</reference>
<comment type="similarity">
    <text evidence="1 2">Belongs to the LDB family.</text>
</comment>
<feature type="region of interest" description="Disordered" evidence="3">
    <location>
        <begin position="301"/>
        <end position="346"/>
    </location>
</feature>
<dbReference type="InterPro" id="IPR029005">
    <property type="entry name" value="LIM-bd/SEUSS"/>
</dbReference>
<feature type="compositionally biased region" description="Polar residues" evidence="3">
    <location>
        <begin position="1"/>
        <end position="10"/>
    </location>
</feature>
<organism evidence="5">
    <name type="scientific">Medioppia subpectinata</name>
    <dbReference type="NCBI Taxonomy" id="1979941"/>
    <lineage>
        <taxon>Eukaryota</taxon>
        <taxon>Metazoa</taxon>
        <taxon>Ecdysozoa</taxon>
        <taxon>Arthropoda</taxon>
        <taxon>Chelicerata</taxon>
        <taxon>Arachnida</taxon>
        <taxon>Acari</taxon>
        <taxon>Acariformes</taxon>
        <taxon>Sarcoptiformes</taxon>
        <taxon>Oribatida</taxon>
        <taxon>Brachypylina</taxon>
        <taxon>Oppioidea</taxon>
        <taxon>Oppiidae</taxon>
        <taxon>Medioppia</taxon>
    </lineage>
</organism>
<evidence type="ECO:0000313" key="5">
    <source>
        <dbReference type="EMBL" id="CAD7621540.1"/>
    </source>
</evidence>
<evidence type="ECO:0000256" key="2">
    <source>
        <dbReference type="PROSITE-ProRule" id="PRU01302"/>
    </source>
</evidence>
<keyword evidence="6" id="KW-1185">Reference proteome</keyword>